<dbReference type="AlphaFoldDB" id="A0A182IJI1"/>
<evidence type="ECO:0008006" key="2">
    <source>
        <dbReference type="Google" id="ProtNLM"/>
    </source>
</evidence>
<evidence type="ECO:0000313" key="1">
    <source>
        <dbReference type="EnsemblMetazoa" id="AATE000341-PA.1"/>
    </source>
</evidence>
<name>A0A182IJI1_ANOAO</name>
<proteinExistence type="predicted"/>
<organism evidence="1">
    <name type="scientific">Anopheles atroparvus</name>
    <name type="common">European mosquito</name>
    <dbReference type="NCBI Taxonomy" id="41427"/>
    <lineage>
        <taxon>Eukaryota</taxon>
        <taxon>Metazoa</taxon>
        <taxon>Ecdysozoa</taxon>
        <taxon>Arthropoda</taxon>
        <taxon>Hexapoda</taxon>
        <taxon>Insecta</taxon>
        <taxon>Pterygota</taxon>
        <taxon>Neoptera</taxon>
        <taxon>Endopterygota</taxon>
        <taxon>Diptera</taxon>
        <taxon>Nematocera</taxon>
        <taxon>Culicoidea</taxon>
        <taxon>Culicidae</taxon>
        <taxon>Anophelinae</taxon>
        <taxon>Anopheles</taxon>
    </lineage>
</organism>
<protein>
    <recommendedName>
        <fullName evidence="2">Retrotransposon gag domain-containing protein</fullName>
    </recommendedName>
</protein>
<accession>A0A182IJI1</accession>
<sequence>MSKESAVASIIPEFHGATDDWNVYREILEEFYRAHGITGEARVPVLISVIGKDTYRTLRDLCHPRSPKQMDYDELCKVLARQFIPEIAIFRRRSKFYRAEQARGESVKDWYARLKALSVDCAFAEVQLEPLLLDRFVLGLAPGPVQDRLYEERPDNLTLERVVDLAAAKEATLTKGEGIAVDIAMAYIMATTGSMHMSIGMGMDGDMGTIVVREVRFPIVRNDSSATITDTTVHQRIASEEKGITDTTSMVSIITLGHHHSVLAHGTG</sequence>
<dbReference type="EnsemblMetazoa" id="AATE000341-RA">
    <property type="protein sequence ID" value="AATE000341-PA.1"/>
    <property type="gene ID" value="AATE000341"/>
</dbReference>
<dbReference type="VEuPathDB" id="VectorBase:AATE000341"/>
<reference evidence="1" key="1">
    <citation type="submission" date="2022-08" db="UniProtKB">
        <authorList>
            <consortium name="EnsemblMetazoa"/>
        </authorList>
    </citation>
    <scope>IDENTIFICATION</scope>
    <source>
        <strain evidence="1">EBRO</strain>
    </source>
</reference>